<feature type="transmembrane region" description="Helical" evidence="6">
    <location>
        <begin position="179"/>
        <end position="202"/>
    </location>
</feature>
<keyword evidence="5 6" id="KW-0472">Membrane</keyword>
<dbReference type="STRING" id="7176.B0VZD5"/>
<dbReference type="AlphaFoldDB" id="B0VZD5"/>
<name>B0VZD5_CULQU</name>
<dbReference type="EnsemblMetazoa" id="CPIJ000246-RA">
    <property type="protein sequence ID" value="CPIJ000246-PA"/>
    <property type="gene ID" value="CPIJ000246"/>
</dbReference>
<evidence type="ECO:0000256" key="1">
    <source>
        <dbReference type="ARBA" id="ARBA00004141"/>
    </source>
</evidence>
<dbReference type="GO" id="GO:0031267">
    <property type="term" value="F:small GTPase binding"/>
    <property type="evidence" value="ECO:0007669"/>
    <property type="project" value="InterPro"/>
</dbReference>
<dbReference type="PANTHER" id="PTHR12822">
    <property type="entry name" value="PROTEIN YIPF"/>
    <property type="match status" value="1"/>
</dbReference>
<dbReference type="Pfam" id="PF04893">
    <property type="entry name" value="Yip1"/>
    <property type="match status" value="1"/>
</dbReference>
<dbReference type="GO" id="GO:0016192">
    <property type="term" value="P:vesicle-mediated transport"/>
    <property type="evidence" value="ECO:0007669"/>
    <property type="project" value="InterPro"/>
</dbReference>
<reference evidence="9" key="2">
    <citation type="submission" date="2021-02" db="UniProtKB">
        <authorList>
            <consortium name="EnsemblMetazoa"/>
        </authorList>
    </citation>
    <scope>IDENTIFICATION</scope>
    <source>
        <strain evidence="9">JHB</strain>
    </source>
</reference>
<evidence type="ECO:0000256" key="5">
    <source>
        <dbReference type="ARBA" id="ARBA00023136"/>
    </source>
</evidence>
<feature type="transmembrane region" description="Helical" evidence="6">
    <location>
        <begin position="222"/>
        <end position="245"/>
    </location>
</feature>
<comment type="similarity">
    <text evidence="2 6">Belongs to the YIP1 family.</text>
</comment>
<dbReference type="InterPro" id="IPR039765">
    <property type="entry name" value="Yip5/YIPF1/YIPF2"/>
</dbReference>
<dbReference type="EMBL" id="DS231814">
    <property type="protein sequence ID" value="EDS31672.1"/>
    <property type="molecule type" value="Genomic_DNA"/>
</dbReference>
<dbReference type="VEuPathDB" id="VectorBase:CQUJHB012073"/>
<dbReference type="KEGG" id="cqu:CpipJ_CPIJ000246"/>
<sequence>MIRRINFVHQSHFVSLVTESCSLSYADAQFWVYKLEICPYKGAMRTIDTVIRGGIGSGGNRAFGMEPSVDDLLSFKEFPLIQEGNSTSAQLNIDSPKKVSPVRETETPPEDTMTVVERVVNSIIPKRAPTDYLQLNIGTSPDLYGPIWIVITLIFTIAISGNMASYLQNAGDHHWRYNFHLVSVAATIIVLYTSLMPLAIWALLKWFDRPTDLDESPYTPSLLSLVCLYGYSLAIYIPVSILWTIQISVFQYLLMITGFLPAWALVCVLLPAIKQSKFSFLIQVAVAGMHLVLALALMLMFFHHSGTAATVEDSKAAGIHEQVKTTVAAVLAHKNATN</sequence>
<dbReference type="InterPro" id="IPR006977">
    <property type="entry name" value="Yip1_dom"/>
</dbReference>
<dbReference type="VEuPathDB" id="VectorBase:CPIJ000246"/>
<dbReference type="Proteomes" id="UP000002320">
    <property type="component" value="Unassembled WGS sequence"/>
</dbReference>
<protein>
    <recommendedName>
        <fullName evidence="6">Protein YIPF</fullName>
    </recommendedName>
</protein>
<dbReference type="PANTHER" id="PTHR12822:SF2">
    <property type="entry name" value="PROTEIN YIPF"/>
    <property type="match status" value="1"/>
</dbReference>
<feature type="transmembrane region" description="Helical" evidence="6">
    <location>
        <begin position="279"/>
        <end position="302"/>
    </location>
</feature>
<dbReference type="OMA" id="IMGNIAD"/>
<comment type="subcellular location">
    <subcellularLocation>
        <location evidence="6">Golgi apparatus membrane</location>
        <topology evidence="6">Multi-pass membrane protein</topology>
    </subcellularLocation>
    <subcellularLocation>
        <location evidence="1">Membrane</location>
        <topology evidence="1">Multi-pass membrane protein</topology>
    </subcellularLocation>
</comment>
<feature type="domain" description="Yip1" evidence="7">
    <location>
        <begin position="129"/>
        <end position="295"/>
    </location>
</feature>
<evidence type="ECO:0000256" key="4">
    <source>
        <dbReference type="ARBA" id="ARBA00022989"/>
    </source>
</evidence>
<feature type="transmembrane region" description="Helical" evidence="6">
    <location>
        <begin position="252"/>
        <end position="273"/>
    </location>
</feature>
<evidence type="ECO:0000256" key="6">
    <source>
        <dbReference type="RuleBase" id="RU361264"/>
    </source>
</evidence>
<dbReference type="OrthoDB" id="10256463at2759"/>
<evidence type="ECO:0000313" key="10">
    <source>
        <dbReference type="Proteomes" id="UP000002320"/>
    </source>
</evidence>
<organism>
    <name type="scientific">Culex quinquefasciatus</name>
    <name type="common">Southern house mosquito</name>
    <name type="synonym">Culex pungens</name>
    <dbReference type="NCBI Taxonomy" id="7176"/>
    <lineage>
        <taxon>Eukaryota</taxon>
        <taxon>Metazoa</taxon>
        <taxon>Ecdysozoa</taxon>
        <taxon>Arthropoda</taxon>
        <taxon>Hexapoda</taxon>
        <taxon>Insecta</taxon>
        <taxon>Pterygota</taxon>
        <taxon>Neoptera</taxon>
        <taxon>Endopterygota</taxon>
        <taxon>Diptera</taxon>
        <taxon>Nematocera</taxon>
        <taxon>Culicoidea</taxon>
        <taxon>Culicidae</taxon>
        <taxon>Culicinae</taxon>
        <taxon>Culicini</taxon>
        <taxon>Culex</taxon>
        <taxon>Culex</taxon>
    </lineage>
</organism>
<dbReference type="GO" id="GO:0000139">
    <property type="term" value="C:Golgi membrane"/>
    <property type="evidence" value="ECO:0007669"/>
    <property type="project" value="UniProtKB-SubCell"/>
</dbReference>
<evidence type="ECO:0000313" key="9">
    <source>
        <dbReference type="EnsemblMetazoa" id="CPIJ000246-PA"/>
    </source>
</evidence>
<dbReference type="HOGENOM" id="CLU_059606_0_0_1"/>
<keyword evidence="10" id="KW-1185">Reference proteome</keyword>
<accession>B0VZD5</accession>
<keyword evidence="3 6" id="KW-0812">Transmembrane</keyword>
<gene>
    <name evidence="9" type="primary">6030968</name>
    <name evidence="8" type="ORF">CpipJ_CPIJ000246</name>
</gene>
<keyword evidence="4 6" id="KW-1133">Transmembrane helix</keyword>
<evidence type="ECO:0000259" key="7">
    <source>
        <dbReference type="Pfam" id="PF04893"/>
    </source>
</evidence>
<proteinExistence type="inferred from homology"/>
<dbReference type="FunCoup" id="B0VZD5">
    <property type="interactions" value="1112"/>
</dbReference>
<reference evidence="8" key="1">
    <citation type="submission" date="2007-03" db="EMBL/GenBank/DDBJ databases">
        <title>Annotation of Culex pipiens quinquefasciatus.</title>
        <authorList>
            <consortium name="The Broad Institute Genome Sequencing Platform"/>
            <person name="Atkinson P.W."/>
            <person name="Hemingway J."/>
            <person name="Christensen B.M."/>
            <person name="Higgs S."/>
            <person name="Kodira C."/>
            <person name="Hannick L."/>
            <person name="Megy K."/>
            <person name="O'Leary S."/>
            <person name="Pearson M."/>
            <person name="Haas B.J."/>
            <person name="Mauceli E."/>
            <person name="Wortman J.R."/>
            <person name="Lee N.H."/>
            <person name="Guigo R."/>
            <person name="Stanke M."/>
            <person name="Alvarado L."/>
            <person name="Amedeo P."/>
            <person name="Antoine C.H."/>
            <person name="Arensburger P."/>
            <person name="Bidwell S.L."/>
            <person name="Crawford M."/>
            <person name="Camaro F."/>
            <person name="Devon K."/>
            <person name="Engels R."/>
            <person name="Hammond M."/>
            <person name="Howarth C."/>
            <person name="Koehrsen M."/>
            <person name="Lawson D."/>
            <person name="Montgomery P."/>
            <person name="Nene V."/>
            <person name="Nusbaum C."/>
            <person name="Puiu D."/>
            <person name="Romero-Severson J."/>
            <person name="Severson D.W."/>
            <person name="Shumway M."/>
            <person name="Sisk P."/>
            <person name="Stolte C."/>
            <person name="Zeng Q."/>
            <person name="Eisenstadt E."/>
            <person name="Fraser-Liggett C."/>
            <person name="Strausberg R."/>
            <person name="Galagan J."/>
            <person name="Birren B."/>
            <person name="Collins F.H."/>
        </authorList>
    </citation>
    <scope>NUCLEOTIDE SEQUENCE [LARGE SCALE GENOMIC DNA]</scope>
    <source>
        <strain evidence="8">JHB</strain>
    </source>
</reference>
<dbReference type="InParanoid" id="B0VZD5"/>
<feature type="transmembrane region" description="Helical" evidence="6">
    <location>
        <begin position="143"/>
        <end position="167"/>
    </location>
</feature>
<evidence type="ECO:0000256" key="2">
    <source>
        <dbReference type="ARBA" id="ARBA00010596"/>
    </source>
</evidence>
<evidence type="ECO:0000256" key="3">
    <source>
        <dbReference type="ARBA" id="ARBA00022692"/>
    </source>
</evidence>
<dbReference type="eggNOG" id="KOG3114">
    <property type="taxonomic scope" value="Eukaryota"/>
</dbReference>
<evidence type="ECO:0000313" key="8">
    <source>
        <dbReference type="EMBL" id="EDS31672.1"/>
    </source>
</evidence>